<dbReference type="InterPro" id="IPR003838">
    <property type="entry name" value="ABC3_permease_C"/>
</dbReference>
<protein>
    <submittedName>
        <fullName evidence="10">ABC transporter, permease protein</fullName>
    </submittedName>
</protein>
<evidence type="ECO:0000256" key="6">
    <source>
        <dbReference type="ARBA" id="ARBA00023136"/>
    </source>
</evidence>
<keyword evidence="11" id="KW-1185">Reference proteome</keyword>
<dbReference type="GO" id="GO:0044874">
    <property type="term" value="P:lipoprotein localization to outer membrane"/>
    <property type="evidence" value="ECO:0007669"/>
    <property type="project" value="TreeGrafter"/>
</dbReference>
<feature type="transmembrane region" description="Helical" evidence="7">
    <location>
        <begin position="309"/>
        <end position="330"/>
    </location>
</feature>
<feature type="domain" description="ABC3 transporter permease C-terminal" evidence="8">
    <location>
        <begin position="271"/>
        <end position="384"/>
    </location>
</feature>
<comment type="subcellular location">
    <subcellularLocation>
        <location evidence="1">Cell membrane</location>
        <topology evidence="1">Multi-pass membrane protein</topology>
    </subcellularLocation>
</comment>
<gene>
    <name evidence="10" type="ORF">OA50_00646</name>
</gene>
<keyword evidence="4 7" id="KW-0812">Transmembrane</keyword>
<keyword evidence="3" id="KW-1003">Cell membrane</keyword>
<dbReference type="InterPro" id="IPR051447">
    <property type="entry name" value="Lipoprotein-release_system"/>
</dbReference>
<feature type="transmembrane region" description="Helical" evidence="7">
    <location>
        <begin position="20"/>
        <end position="39"/>
    </location>
</feature>
<name>A0A0B3SDK1_9RHOB</name>
<dbReference type="STRING" id="561184.SAMN05216376_107103"/>
<evidence type="ECO:0000256" key="2">
    <source>
        <dbReference type="ARBA" id="ARBA00005236"/>
    </source>
</evidence>
<evidence type="ECO:0000256" key="1">
    <source>
        <dbReference type="ARBA" id="ARBA00004651"/>
    </source>
</evidence>
<feature type="transmembrane region" description="Helical" evidence="7">
    <location>
        <begin position="263"/>
        <end position="288"/>
    </location>
</feature>
<evidence type="ECO:0000313" key="10">
    <source>
        <dbReference type="EMBL" id="KHQ54811.1"/>
    </source>
</evidence>
<dbReference type="Pfam" id="PF02687">
    <property type="entry name" value="FtsX"/>
    <property type="match status" value="2"/>
</dbReference>
<sequence>MHAMDLKLFRDFRRLWVQGVAIALVLAAGIAVIIMSVGMSRALNETRSAYYDSNRFAHVFASARRAPDSLISQLRDIEGVAQVETQVRSYAILDIPGRAKPATGLLISRPELGEPLLNVPLLRRGRWPESAGEAVVNEPFAEANGFLPGDTISVNLNGRKRAVTITGTALSPEFVYTIGPGALMPQNETFGILWMQAEVLDAGFGMAGAFNTVALTVLPRTPLEPIKDAVKALLDPYGAATPVGRDAQQSNAFLDAEIQSLEVMAWVLPPVFLGITVFLVNMVMGRIVQLERSEIGLMKAVGYTNWEIGLHYLMLAALIAFLGVGIGWGVGSWLAQAMSKLYAKYFDFPFLVFGVPLSIYALSAMLGLAATSAGALSSAMRAARLAPAVAMAPPAPPSFHGSTLDRLADLLRLGQPTRMILRSLLRWPLRAGMTMLGMALAVSVLVASNFFPDAMDEIIDTAFYQSNRQDMLLLFDPDAPETALEEVRRLPGVLQVEPQQYHAARLIYGSYEKQVPVSTVANAADLARVVDGNGQVIAPDPFGILLSDRLAAALHVEVGDTLTVSFESGRRETFEVPVTGIVTQFFGLGAYFAHDTLNAMFRQSPRVSNVNVTLADPQAAEAFQERIKDVPRLMGTINMTENRLSFMETLSQNILIATTVYGILGMIITVGVAYNAARVQLSERARELACLRILGFGKGEVAYILAGEVLLLAVLAQPVGWVIGYGVARLMTEGFTSDLYAIPLVLEPATFARASLIVLGAAAVSVALVARRLGRLDLIAVMKTRE</sequence>
<organism evidence="10 11">
    <name type="scientific">Mameliella alba</name>
    <dbReference type="NCBI Taxonomy" id="561184"/>
    <lineage>
        <taxon>Bacteria</taxon>
        <taxon>Pseudomonadati</taxon>
        <taxon>Pseudomonadota</taxon>
        <taxon>Alphaproteobacteria</taxon>
        <taxon>Rhodobacterales</taxon>
        <taxon>Roseobacteraceae</taxon>
        <taxon>Mameliella</taxon>
    </lineage>
</organism>
<accession>A0A0B3SDK1</accession>
<dbReference type="AlphaFoldDB" id="A0A0B3SDK1"/>
<evidence type="ECO:0000256" key="4">
    <source>
        <dbReference type="ARBA" id="ARBA00022692"/>
    </source>
</evidence>
<feature type="transmembrane region" description="Helical" evidence="7">
    <location>
        <begin position="427"/>
        <end position="451"/>
    </location>
</feature>
<feature type="transmembrane region" description="Helical" evidence="7">
    <location>
        <begin position="748"/>
        <end position="770"/>
    </location>
</feature>
<dbReference type="InterPro" id="IPR025857">
    <property type="entry name" value="MacB_PCD"/>
</dbReference>
<dbReference type="GO" id="GO:0098797">
    <property type="term" value="C:plasma membrane protein complex"/>
    <property type="evidence" value="ECO:0007669"/>
    <property type="project" value="TreeGrafter"/>
</dbReference>
<comment type="similarity">
    <text evidence="2">Belongs to the ABC-4 integral membrane protein family. LolC/E subfamily.</text>
</comment>
<feature type="domain" description="MacB-like periplasmic core" evidence="9">
    <location>
        <begin position="432"/>
        <end position="629"/>
    </location>
</feature>
<evidence type="ECO:0000256" key="7">
    <source>
        <dbReference type="SAM" id="Phobius"/>
    </source>
</evidence>
<feature type="domain" description="MacB-like periplasmic core" evidence="9">
    <location>
        <begin position="23"/>
        <end position="188"/>
    </location>
</feature>
<feature type="transmembrane region" description="Helical" evidence="7">
    <location>
        <begin position="350"/>
        <end position="376"/>
    </location>
</feature>
<evidence type="ECO:0000313" key="11">
    <source>
        <dbReference type="Proteomes" id="UP000030960"/>
    </source>
</evidence>
<dbReference type="EMBL" id="JSUQ01000002">
    <property type="protein sequence ID" value="KHQ54811.1"/>
    <property type="molecule type" value="Genomic_DNA"/>
</dbReference>
<keyword evidence="6 7" id="KW-0472">Membrane</keyword>
<dbReference type="Proteomes" id="UP000030960">
    <property type="component" value="Unassembled WGS sequence"/>
</dbReference>
<keyword evidence="5 7" id="KW-1133">Transmembrane helix</keyword>
<dbReference type="Pfam" id="PF12704">
    <property type="entry name" value="MacB_PCD"/>
    <property type="match status" value="2"/>
</dbReference>
<reference evidence="10 11" key="1">
    <citation type="submission" date="2014-10" db="EMBL/GenBank/DDBJ databases">
        <title>Genome sequence of Ponticoccus sp. strain UMTAT08 isolated from clonal culture of toxic dinoflagellate Alexandrium tamiyavanichii.</title>
        <authorList>
            <person name="Gan H.Y."/>
            <person name="Muhd D.-D."/>
            <person name="Mohd Noor M.E."/>
            <person name="Yeong Y.S."/>
            <person name="Usup G."/>
        </authorList>
    </citation>
    <scope>NUCLEOTIDE SEQUENCE [LARGE SCALE GENOMIC DNA]</scope>
    <source>
        <strain evidence="10 11">UMTAT08</strain>
    </source>
</reference>
<proteinExistence type="inferred from homology"/>
<evidence type="ECO:0000259" key="9">
    <source>
        <dbReference type="Pfam" id="PF12704"/>
    </source>
</evidence>
<comment type="caution">
    <text evidence="10">The sequence shown here is derived from an EMBL/GenBank/DDBJ whole genome shotgun (WGS) entry which is preliminary data.</text>
</comment>
<feature type="domain" description="ABC3 transporter permease C-terminal" evidence="8">
    <location>
        <begin position="661"/>
        <end position="776"/>
    </location>
</feature>
<feature type="transmembrane region" description="Helical" evidence="7">
    <location>
        <begin position="701"/>
        <end position="728"/>
    </location>
</feature>
<feature type="transmembrane region" description="Helical" evidence="7">
    <location>
        <begin position="654"/>
        <end position="677"/>
    </location>
</feature>
<evidence type="ECO:0000259" key="8">
    <source>
        <dbReference type="Pfam" id="PF02687"/>
    </source>
</evidence>
<dbReference type="PANTHER" id="PTHR30489:SF0">
    <property type="entry name" value="LIPOPROTEIN-RELEASING SYSTEM TRANSMEMBRANE PROTEIN LOLE"/>
    <property type="match status" value="1"/>
</dbReference>
<dbReference type="OrthoDB" id="5137249at2"/>
<evidence type="ECO:0000256" key="3">
    <source>
        <dbReference type="ARBA" id="ARBA00022475"/>
    </source>
</evidence>
<evidence type="ECO:0000256" key="5">
    <source>
        <dbReference type="ARBA" id="ARBA00022989"/>
    </source>
</evidence>
<dbReference type="PANTHER" id="PTHR30489">
    <property type="entry name" value="LIPOPROTEIN-RELEASING SYSTEM TRANSMEMBRANE PROTEIN LOLE"/>
    <property type="match status" value="1"/>
</dbReference>